<feature type="region of interest" description="Disordered" evidence="6">
    <location>
        <begin position="1"/>
        <end position="20"/>
    </location>
</feature>
<feature type="transmembrane region" description="Helical" evidence="7">
    <location>
        <begin position="57"/>
        <end position="83"/>
    </location>
</feature>
<keyword evidence="4 7" id="KW-1133">Transmembrane helix</keyword>
<reference evidence="8 11" key="1">
    <citation type="submission" date="2018-09" db="EMBL/GenBank/DDBJ databases">
        <title>Roseomonas sp. nov., isolated from feces of Tibetan antelopes in the Qinghai-Tibet plateau, China.</title>
        <authorList>
            <person name="Tian Z."/>
        </authorList>
    </citation>
    <scope>NUCLEOTIDE SEQUENCE [LARGE SCALE GENOMIC DNA]</scope>
    <source>
        <strain evidence="9 10">Z23</strain>
        <strain evidence="8 11">Z24</strain>
    </source>
</reference>
<keyword evidence="5 7" id="KW-0472">Membrane</keyword>
<keyword evidence="2" id="KW-1003">Cell membrane</keyword>
<dbReference type="InterPro" id="IPR017039">
    <property type="entry name" value="Virul_fac_BrkB"/>
</dbReference>
<feature type="transmembrane region" description="Helical" evidence="7">
    <location>
        <begin position="122"/>
        <end position="147"/>
    </location>
</feature>
<dbReference type="Proteomes" id="UP000278036">
    <property type="component" value="Unassembled WGS sequence"/>
</dbReference>
<evidence type="ECO:0000313" key="10">
    <source>
        <dbReference type="Proteomes" id="UP000274097"/>
    </source>
</evidence>
<evidence type="ECO:0000256" key="3">
    <source>
        <dbReference type="ARBA" id="ARBA00022692"/>
    </source>
</evidence>
<organism evidence="8 11">
    <name type="scientific">Teichococcus wenyumeiae</name>
    <dbReference type="NCBI Taxonomy" id="2478470"/>
    <lineage>
        <taxon>Bacteria</taxon>
        <taxon>Pseudomonadati</taxon>
        <taxon>Pseudomonadota</taxon>
        <taxon>Alphaproteobacteria</taxon>
        <taxon>Acetobacterales</taxon>
        <taxon>Roseomonadaceae</taxon>
        <taxon>Roseomonas</taxon>
    </lineage>
</organism>
<dbReference type="InParanoid" id="A0A3A9JH36"/>
<dbReference type="PANTHER" id="PTHR30213">
    <property type="entry name" value="INNER MEMBRANE PROTEIN YHJD"/>
    <property type="match status" value="1"/>
</dbReference>
<dbReference type="EMBL" id="RFLX01000003">
    <property type="protein sequence ID" value="RMI25899.1"/>
    <property type="molecule type" value="Genomic_DNA"/>
</dbReference>
<feature type="transmembrane region" description="Helical" evidence="7">
    <location>
        <begin position="159"/>
        <end position="187"/>
    </location>
</feature>
<evidence type="ECO:0000256" key="2">
    <source>
        <dbReference type="ARBA" id="ARBA00022475"/>
    </source>
</evidence>
<evidence type="ECO:0000256" key="1">
    <source>
        <dbReference type="ARBA" id="ARBA00004651"/>
    </source>
</evidence>
<feature type="transmembrane region" description="Helical" evidence="7">
    <location>
        <begin position="238"/>
        <end position="261"/>
    </location>
</feature>
<dbReference type="GO" id="GO:0005886">
    <property type="term" value="C:plasma membrane"/>
    <property type="evidence" value="ECO:0007669"/>
    <property type="project" value="UniProtKB-SubCell"/>
</dbReference>
<feature type="transmembrane region" description="Helical" evidence="7">
    <location>
        <begin position="207"/>
        <end position="226"/>
    </location>
</feature>
<keyword evidence="3 7" id="KW-0812">Transmembrane</keyword>
<dbReference type="EMBL" id="RAQU01000008">
    <property type="protein sequence ID" value="RKK05872.1"/>
    <property type="molecule type" value="Genomic_DNA"/>
</dbReference>
<dbReference type="PIRSF" id="PIRSF035875">
    <property type="entry name" value="RNase_BN"/>
    <property type="match status" value="1"/>
</dbReference>
<evidence type="ECO:0000256" key="4">
    <source>
        <dbReference type="ARBA" id="ARBA00022989"/>
    </source>
</evidence>
<evidence type="ECO:0000313" key="8">
    <source>
        <dbReference type="EMBL" id="RKK05872.1"/>
    </source>
</evidence>
<evidence type="ECO:0000256" key="7">
    <source>
        <dbReference type="SAM" id="Phobius"/>
    </source>
</evidence>
<sequence length="316" mass="33305">MPTDRDCSAVPRRSTALPQPEGRRTTISTLHILACGGGQVLRRCFWRIYQDRLLGEAAAVAFYALLAIFPALAALVTLCGLFVDPEVAARYFQDLAGPLPTGAADVARDALGRIGTAGGGRIGLAAGLAATALWSATVAVTQLFAALNVAYRQTETRGVLRLCGTGVLFAIGAMVFVMLALGGVLGVSVALGIRAGSGGGVDRMLQFLRWPVLLALASVAFAFTYRHGPCHARPRWHWSVWASVAASSVWLLGSASVSWYIQRVGSYDWLYGSVGGVLGLMLWAWVSSAAVLAGAVLDAELEQQSRPSTDGALPYP</sequence>
<dbReference type="PANTHER" id="PTHR30213:SF0">
    <property type="entry name" value="UPF0761 MEMBRANE PROTEIN YIHY"/>
    <property type="match status" value="1"/>
</dbReference>
<keyword evidence="10" id="KW-1185">Reference proteome</keyword>
<evidence type="ECO:0000256" key="6">
    <source>
        <dbReference type="SAM" id="MobiDB-lite"/>
    </source>
</evidence>
<feature type="transmembrane region" description="Helical" evidence="7">
    <location>
        <begin position="273"/>
        <end position="297"/>
    </location>
</feature>
<dbReference type="AlphaFoldDB" id="A0A3A9JH36"/>
<dbReference type="Pfam" id="PF03631">
    <property type="entry name" value="Virul_fac_BrkB"/>
    <property type="match status" value="1"/>
</dbReference>
<comment type="subcellular location">
    <subcellularLocation>
        <location evidence="1">Cell membrane</location>
        <topology evidence="1">Multi-pass membrane protein</topology>
    </subcellularLocation>
</comment>
<dbReference type="Proteomes" id="UP000274097">
    <property type="component" value="Unassembled WGS sequence"/>
</dbReference>
<evidence type="ECO:0000313" key="11">
    <source>
        <dbReference type="Proteomes" id="UP000278036"/>
    </source>
</evidence>
<evidence type="ECO:0000313" key="9">
    <source>
        <dbReference type="EMBL" id="RMI25899.1"/>
    </source>
</evidence>
<proteinExistence type="predicted"/>
<comment type="caution">
    <text evidence="8">The sequence shown here is derived from an EMBL/GenBank/DDBJ whole genome shotgun (WGS) entry which is preliminary data.</text>
</comment>
<gene>
    <name evidence="8" type="ORF">D6Z83_01865</name>
    <name evidence="9" type="ORF">EBE87_05740</name>
</gene>
<protein>
    <submittedName>
        <fullName evidence="8">YihY/virulence factor BrkB family protein</fullName>
    </submittedName>
</protein>
<name>A0A3A9JH36_9PROT</name>
<evidence type="ECO:0000256" key="5">
    <source>
        <dbReference type="ARBA" id="ARBA00023136"/>
    </source>
</evidence>
<accession>A0A3A9JH36</accession>